<organism evidence="1 2">
    <name type="scientific">Neisseria gonorrhoeae (strain NCCP11945)</name>
    <dbReference type="NCBI Taxonomy" id="521006"/>
    <lineage>
        <taxon>Bacteria</taxon>
        <taxon>Pseudomonadati</taxon>
        <taxon>Pseudomonadota</taxon>
        <taxon>Betaproteobacteria</taxon>
        <taxon>Neisseriales</taxon>
        <taxon>Neisseriaceae</taxon>
        <taxon>Neisseria</taxon>
    </lineage>
</organism>
<name>B4RQ75_NEIG2</name>
<dbReference type="EMBL" id="CP001050">
    <property type="protein sequence ID" value="ACF28887.1"/>
    <property type="molecule type" value="Genomic_DNA"/>
</dbReference>
<proteinExistence type="predicted"/>
<gene>
    <name evidence="1" type="ordered locus">NGK_0189</name>
</gene>
<accession>B4RQ75</accession>
<dbReference type="KEGG" id="ngk:NGK_0189"/>
<evidence type="ECO:0000313" key="2">
    <source>
        <dbReference type="Proteomes" id="UP000002564"/>
    </source>
</evidence>
<sequence>MPSEHLSDGIFAYRCLRRVCRGFNTSIHKSLICQQIKK</sequence>
<evidence type="ECO:0000313" key="1">
    <source>
        <dbReference type="EMBL" id="ACF28887.1"/>
    </source>
</evidence>
<dbReference type="AlphaFoldDB" id="B4RQ75"/>
<reference evidence="1 2" key="1">
    <citation type="journal article" date="2008" name="J. Bacteriol.">
        <title>Complete genome sequence of Neisseria gonorrhoeae NCCP11945.</title>
        <authorList>
            <person name="Chung G.T."/>
            <person name="Yoo J.S."/>
            <person name="Oh H.B."/>
            <person name="Lee Y.S."/>
            <person name="Cha S.H."/>
            <person name="Kim S.J."/>
            <person name="Yoo C.K."/>
        </authorList>
    </citation>
    <scope>NUCLEOTIDE SEQUENCE [LARGE SCALE GENOMIC DNA]</scope>
    <source>
        <strain evidence="1 2">NCCP11945</strain>
    </source>
</reference>
<dbReference type="Proteomes" id="UP000002564">
    <property type="component" value="Chromosome"/>
</dbReference>
<protein>
    <submittedName>
        <fullName evidence="1">Uncharacterized protein</fullName>
    </submittedName>
</protein>
<dbReference type="HOGENOM" id="CLU_3330563_0_0_4"/>